<dbReference type="GO" id="GO:0022857">
    <property type="term" value="F:transmembrane transporter activity"/>
    <property type="evidence" value="ECO:0007669"/>
    <property type="project" value="InterPro"/>
</dbReference>
<feature type="non-terminal residue" evidence="7">
    <location>
        <position position="1"/>
    </location>
</feature>
<keyword evidence="3 5" id="KW-1133">Transmembrane helix</keyword>
<gene>
    <name evidence="7" type="ORF">FA14DRAFT_110701</name>
</gene>
<dbReference type="RefSeq" id="XP_025358905.1">
    <property type="nucleotide sequence ID" value="XM_025495921.1"/>
</dbReference>
<comment type="subcellular location">
    <subcellularLocation>
        <location evidence="1">Membrane</location>
        <topology evidence="1">Multi-pass membrane protein</topology>
    </subcellularLocation>
</comment>
<evidence type="ECO:0000259" key="6">
    <source>
        <dbReference type="PROSITE" id="PS50850"/>
    </source>
</evidence>
<dbReference type="GeneID" id="37017702"/>
<dbReference type="PROSITE" id="PS50850">
    <property type="entry name" value="MFS"/>
    <property type="match status" value="1"/>
</dbReference>
<dbReference type="Gene3D" id="1.20.1720.10">
    <property type="entry name" value="Multidrug resistance protein D"/>
    <property type="match status" value="1"/>
</dbReference>
<feature type="transmembrane region" description="Helical" evidence="5">
    <location>
        <begin position="167"/>
        <end position="185"/>
    </location>
</feature>
<dbReference type="Pfam" id="PF07690">
    <property type="entry name" value="MFS_1"/>
    <property type="match status" value="1"/>
</dbReference>
<dbReference type="SUPFAM" id="SSF103473">
    <property type="entry name" value="MFS general substrate transporter"/>
    <property type="match status" value="1"/>
</dbReference>
<reference evidence="7 8" key="1">
    <citation type="journal article" date="2018" name="Mol. Biol. Evol.">
        <title>Broad Genomic Sampling Reveals a Smut Pathogenic Ancestry of the Fungal Clade Ustilaginomycotina.</title>
        <authorList>
            <person name="Kijpornyongpan T."/>
            <person name="Mondo S.J."/>
            <person name="Barry K."/>
            <person name="Sandor L."/>
            <person name="Lee J."/>
            <person name="Lipzen A."/>
            <person name="Pangilinan J."/>
            <person name="LaButti K."/>
            <person name="Hainaut M."/>
            <person name="Henrissat B."/>
            <person name="Grigoriev I.V."/>
            <person name="Spatafora J.W."/>
            <person name="Aime M.C."/>
        </authorList>
    </citation>
    <scope>NUCLEOTIDE SEQUENCE [LARGE SCALE GENOMIC DNA]</scope>
    <source>
        <strain evidence="7 8">MCA 3882</strain>
    </source>
</reference>
<dbReference type="GO" id="GO:0005886">
    <property type="term" value="C:plasma membrane"/>
    <property type="evidence" value="ECO:0007669"/>
    <property type="project" value="TreeGrafter"/>
</dbReference>
<feature type="transmembrane region" description="Helical" evidence="5">
    <location>
        <begin position="419"/>
        <end position="441"/>
    </location>
</feature>
<evidence type="ECO:0000256" key="3">
    <source>
        <dbReference type="ARBA" id="ARBA00022989"/>
    </source>
</evidence>
<dbReference type="OrthoDB" id="440553at2759"/>
<feature type="transmembrane region" description="Helical" evidence="5">
    <location>
        <begin position="347"/>
        <end position="367"/>
    </location>
</feature>
<evidence type="ECO:0000256" key="2">
    <source>
        <dbReference type="ARBA" id="ARBA00022692"/>
    </source>
</evidence>
<proteinExistence type="predicted"/>
<feature type="domain" description="Major facilitator superfamily (MFS) profile" evidence="6">
    <location>
        <begin position="13"/>
        <end position="449"/>
    </location>
</feature>
<dbReference type="InterPro" id="IPR011701">
    <property type="entry name" value="MFS"/>
</dbReference>
<keyword evidence="8" id="KW-1185">Reference proteome</keyword>
<protein>
    <submittedName>
        <fullName evidence="7">MFS general substrate transporter</fullName>
    </submittedName>
</protein>
<name>A0A316VQA5_9BASI</name>
<dbReference type="InterPro" id="IPR036259">
    <property type="entry name" value="MFS_trans_sf"/>
</dbReference>
<dbReference type="InterPro" id="IPR020846">
    <property type="entry name" value="MFS_dom"/>
</dbReference>
<organism evidence="7 8">
    <name type="scientific">Meira miltonrushii</name>
    <dbReference type="NCBI Taxonomy" id="1280837"/>
    <lineage>
        <taxon>Eukaryota</taxon>
        <taxon>Fungi</taxon>
        <taxon>Dikarya</taxon>
        <taxon>Basidiomycota</taxon>
        <taxon>Ustilaginomycotina</taxon>
        <taxon>Exobasidiomycetes</taxon>
        <taxon>Exobasidiales</taxon>
        <taxon>Brachybasidiaceae</taxon>
        <taxon>Meira</taxon>
    </lineage>
</organism>
<dbReference type="PANTHER" id="PTHR23502">
    <property type="entry name" value="MAJOR FACILITATOR SUPERFAMILY"/>
    <property type="match status" value="1"/>
</dbReference>
<keyword evidence="2 5" id="KW-0812">Transmembrane</keyword>
<dbReference type="STRING" id="1280837.A0A316VQA5"/>
<evidence type="ECO:0000313" key="8">
    <source>
        <dbReference type="Proteomes" id="UP000245771"/>
    </source>
</evidence>
<feature type="transmembrane region" description="Helical" evidence="5">
    <location>
        <begin position="12"/>
        <end position="32"/>
    </location>
</feature>
<feature type="non-terminal residue" evidence="7">
    <location>
        <position position="449"/>
    </location>
</feature>
<evidence type="ECO:0000256" key="5">
    <source>
        <dbReference type="SAM" id="Phobius"/>
    </source>
</evidence>
<dbReference type="InParanoid" id="A0A316VQA5"/>
<dbReference type="Proteomes" id="UP000245771">
    <property type="component" value="Unassembled WGS sequence"/>
</dbReference>
<feature type="transmembrane region" description="Helical" evidence="5">
    <location>
        <begin position="373"/>
        <end position="398"/>
    </location>
</feature>
<sequence>PYTIFSPHQIIAIVAIASWSASFSGLSSNIYFPSITPIAQDLHVTPELVNLTVTLYLIFQGLSPSVWAPLSDIKGRRTVIIITFTIYLGVNVGLALTKFYAQLAVLRAVQSSASASSVAIGAAIVGDVVDRDRRAGYMGIFNAASLMATALGPVIGGAMSETVGWRSIFWLLVGYGGSFLLLAAVGMPETMRKIVGTGNVRPTGLALAPLYSIWVKKENQIVLTEEERVEAKKARHFPLKNIFQPFLLLRHPSVALSSGYMSLHYAIWQMNVTVSSTFFAREYGLNQLQVGLTFLANGGGTMAGTLIVGKLLDWTYARANKSHLRRERSNTSQASGKPLNIVKARLGSAWIFSIVESAAVLVFGWTVDKHVHIAVPIIASFFIAAALIAIQTAVQTFLVDEYPTKSASANANMNLTRCLLAAAGTSAILPMTNGMGIGWAFTLLCFLLL</sequence>
<feature type="transmembrane region" description="Helical" evidence="5">
    <location>
        <begin position="79"/>
        <end position="101"/>
    </location>
</feature>
<dbReference type="EMBL" id="KZ819602">
    <property type="protein sequence ID" value="PWN38603.1"/>
    <property type="molecule type" value="Genomic_DNA"/>
</dbReference>
<keyword evidence="4 5" id="KW-0472">Membrane</keyword>
<evidence type="ECO:0000256" key="4">
    <source>
        <dbReference type="ARBA" id="ARBA00023136"/>
    </source>
</evidence>
<dbReference type="AlphaFoldDB" id="A0A316VQA5"/>
<evidence type="ECO:0000256" key="1">
    <source>
        <dbReference type="ARBA" id="ARBA00004141"/>
    </source>
</evidence>
<evidence type="ECO:0000313" key="7">
    <source>
        <dbReference type="EMBL" id="PWN38603.1"/>
    </source>
</evidence>
<feature type="transmembrane region" description="Helical" evidence="5">
    <location>
        <begin position="136"/>
        <end position="155"/>
    </location>
</feature>
<accession>A0A316VQA5</accession>
<feature type="transmembrane region" description="Helical" evidence="5">
    <location>
        <begin position="48"/>
        <end position="67"/>
    </location>
</feature>
<dbReference type="Gene3D" id="1.20.1250.20">
    <property type="entry name" value="MFS general substrate transporter like domains"/>
    <property type="match status" value="1"/>
</dbReference>
<dbReference type="PANTHER" id="PTHR23502:SF151">
    <property type="entry name" value="MAJOR FACILITATOR SUPERFAMILY (MFS) PROFILE DOMAIN-CONTAINING PROTEIN"/>
    <property type="match status" value="1"/>
</dbReference>